<accession>A0A2Z6DWQ9</accession>
<feature type="chain" id="PRO_5016417529" evidence="1">
    <location>
        <begin position="26"/>
        <end position="167"/>
    </location>
</feature>
<dbReference type="KEGG" id="htl:HPTL_0615"/>
<name>A0A2Z6DWQ9_HYDTE</name>
<evidence type="ECO:0000313" key="2">
    <source>
        <dbReference type="EMBL" id="BBD76883.1"/>
    </source>
</evidence>
<gene>
    <name evidence="2" type="ORF">HPTL_0615</name>
</gene>
<dbReference type="AlphaFoldDB" id="A0A2Z6DWQ9"/>
<keyword evidence="1" id="KW-0732">Signal</keyword>
<dbReference type="Proteomes" id="UP000262004">
    <property type="component" value="Chromosome"/>
</dbReference>
<reference evidence="2 3" key="1">
    <citation type="submission" date="2018-04" db="EMBL/GenBank/DDBJ databases">
        <title>Complete genome sequence of Hydrogenophilus thermoluteolus TH-1.</title>
        <authorList>
            <person name="Arai H."/>
        </authorList>
    </citation>
    <scope>NUCLEOTIDE SEQUENCE [LARGE SCALE GENOMIC DNA]</scope>
    <source>
        <strain evidence="2 3">TH-1</strain>
    </source>
</reference>
<dbReference type="RefSeq" id="WP_119334685.1">
    <property type="nucleotide sequence ID" value="NZ_AP018558.1"/>
</dbReference>
<evidence type="ECO:0000256" key="1">
    <source>
        <dbReference type="SAM" id="SignalP"/>
    </source>
</evidence>
<proteinExistence type="predicted"/>
<evidence type="ECO:0000313" key="3">
    <source>
        <dbReference type="Proteomes" id="UP000262004"/>
    </source>
</evidence>
<keyword evidence="3" id="KW-1185">Reference proteome</keyword>
<dbReference type="InterPro" id="IPR018588">
    <property type="entry name" value="Dihaem_cytochrome-c"/>
</dbReference>
<sequence length="167" mass="18561">MSRSTHLLSIPLALAATVTTTVANADIRGNWIAQAPTQYQQECGSCHIPFPPQLLSADAWKAVMAQLDRHYGDNAEIPADTAQAITAYLVRWAGPERKVGSPPGNPPRLTQTRYFQKEHRKIPRAIWSRSDVRSPVNCGACHQQADQGIFDDETIKLSGVEKWREND</sequence>
<dbReference type="Pfam" id="PF09626">
    <property type="entry name" value="DHC"/>
    <property type="match status" value="1"/>
</dbReference>
<organism evidence="2 3">
    <name type="scientific">Hydrogenophilus thermoluteolus</name>
    <name type="common">Pseudomonas hydrogenothermophila</name>
    <dbReference type="NCBI Taxonomy" id="297"/>
    <lineage>
        <taxon>Bacteria</taxon>
        <taxon>Pseudomonadati</taxon>
        <taxon>Pseudomonadota</taxon>
        <taxon>Hydrogenophilia</taxon>
        <taxon>Hydrogenophilales</taxon>
        <taxon>Hydrogenophilaceae</taxon>
        <taxon>Hydrogenophilus</taxon>
    </lineage>
</organism>
<dbReference type="EMBL" id="AP018558">
    <property type="protein sequence ID" value="BBD76883.1"/>
    <property type="molecule type" value="Genomic_DNA"/>
</dbReference>
<dbReference type="OrthoDB" id="5296814at2"/>
<feature type="signal peptide" evidence="1">
    <location>
        <begin position="1"/>
        <end position="25"/>
    </location>
</feature>
<protein>
    <submittedName>
        <fullName evidence="2">Diheme cytochrome c</fullName>
    </submittedName>
</protein>